<protein>
    <recommendedName>
        <fullName evidence="6">Exodeoxyribonuclease 7 small subunit</fullName>
        <ecNumber evidence="6">3.1.11.6</ecNumber>
    </recommendedName>
    <alternativeName>
        <fullName evidence="6">Exodeoxyribonuclease VII small subunit</fullName>
        <shortName evidence="6">Exonuclease VII small subunit</shortName>
    </alternativeName>
</protein>
<accession>A0A931FAF8</accession>
<dbReference type="AlphaFoldDB" id="A0A931FAF8"/>
<dbReference type="GO" id="GO:0005829">
    <property type="term" value="C:cytosol"/>
    <property type="evidence" value="ECO:0007669"/>
    <property type="project" value="TreeGrafter"/>
</dbReference>
<organism evidence="7 8">
    <name type="scientific">Halonatronomonas betaini</name>
    <dbReference type="NCBI Taxonomy" id="2778430"/>
    <lineage>
        <taxon>Bacteria</taxon>
        <taxon>Bacillati</taxon>
        <taxon>Bacillota</taxon>
        <taxon>Clostridia</taxon>
        <taxon>Halanaerobiales</taxon>
        <taxon>Halarsenatibacteraceae</taxon>
        <taxon>Halonatronomonas</taxon>
    </lineage>
</organism>
<evidence type="ECO:0000313" key="8">
    <source>
        <dbReference type="Proteomes" id="UP000621436"/>
    </source>
</evidence>
<reference evidence="7" key="1">
    <citation type="submission" date="2020-11" db="EMBL/GenBank/DDBJ databases">
        <title>Halonatronomonas betainensis gen. nov., sp. nov. a novel haloalkaliphilic representative of the family Halanaerobiacae capable of betaine degradation.</title>
        <authorList>
            <person name="Boltyanskaya Y."/>
            <person name="Kevbrin V."/>
            <person name="Detkova E."/>
            <person name="Grouzdev D.S."/>
            <person name="Koziaeva V."/>
            <person name="Zhilina T."/>
        </authorList>
    </citation>
    <scope>NUCLEOTIDE SEQUENCE</scope>
    <source>
        <strain evidence="7">Z-7014</strain>
    </source>
</reference>
<dbReference type="PANTHER" id="PTHR34137:SF1">
    <property type="entry name" value="EXODEOXYRIBONUCLEASE 7 SMALL SUBUNIT"/>
    <property type="match status" value="1"/>
</dbReference>
<evidence type="ECO:0000256" key="2">
    <source>
        <dbReference type="ARBA" id="ARBA00022490"/>
    </source>
</evidence>
<keyword evidence="3 6" id="KW-0540">Nuclease</keyword>
<keyword evidence="8" id="KW-1185">Reference proteome</keyword>
<keyword evidence="4 6" id="KW-0378">Hydrolase</keyword>
<comment type="subcellular location">
    <subcellularLocation>
        <location evidence="6">Cytoplasm</location>
    </subcellularLocation>
</comment>
<comment type="caution">
    <text evidence="7">The sequence shown here is derived from an EMBL/GenBank/DDBJ whole genome shotgun (WGS) entry which is preliminary data.</text>
</comment>
<dbReference type="RefSeq" id="WP_270454558.1">
    <property type="nucleotide sequence ID" value="NZ_JADPIE010000006.1"/>
</dbReference>
<dbReference type="InterPro" id="IPR003761">
    <property type="entry name" value="Exonuc_VII_S"/>
</dbReference>
<dbReference type="GO" id="GO:0008855">
    <property type="term" value="F:exodeoxyribonuclease VII activity"/>
    <property type="evidence" value="ECO:0007669"/>
    <property type="project" value="UniProtKB-UniRule"/>
</dbReference>
<keyword evidence="5 6" id="KW-0269">Exonuclease</keyword>
<dbReference type="EC" id="3.1.11.6" evidence="6"/>
<comment type="catalytic activity">
    <reaction evidence="6">
        <text>Exonucleolytic cleavage in either 5'- to 3'- or 3'- to 5'-direction to yield nucleoside 5'-phosphates.</text>
        <dbReference type="EC" id="3.1.11.6"/>
    </reaction>
</comment>
<dbReference type="Proteomes" id="UP000621436">
    <property type="component" value="Unassembled WGS sequence"/>
</dbReference>
<evidence type="ECO:0000256" key="4">
    <source>
        <dbReference type="ARBA" id="ARBA00022801"/>
    </source>
</evidence>
<evidence type="ECO:0000256" key="6">
    <source>
        <dbReference type="HAMAP-Rule" id="MF_00337"/>
    </source>
</evidence>
<evidence type="ECO:0000256" key="1">
    <source>
        <dbReference type="ARBA" id="ARBA00009998"/>
    </source>
</evidence>
<comment type="subunit">
    <text evidence="6">Heterooligomer composed of large and small subunits.</text>
</comment>
<comment type="function">
    <text evidence="6">Bidirectionally degrades single-stranded DNA into large acid-insoluble oligonucleotides, which are then degraded further into small acid-soluble oligonucleotides.</text>
</comment>
<dbReference type="GO" id="GO:0009318">
    <property type="term" value="C:exodeoxyribonuclease VII complex"/>
    <property type="evidence" value="ECO:0007669"/>
    <property type="project" value="UniProtKB-UniRule"/>
</dbReference>
<evidence type="ECO:0000256" key="3">
    <source>
        <dbReference type="ARBA" id="ARBA00022722"/>
    </source>
</evidence>
<dbReference type="HAMAP" id="MF_00337">
    <property type="entry name" value="Exonuc_7_S"/>
    <property type="match status" value="1"/>
</dbReference>
<dbReference type="InterPro" id="IPR037004">
    <property type="entry name" value="Exonuc_VII_ssu_sf"/>
</dbReference>
<gene>
    <name evidence="6 7" type="primary">xseB</name>
    <name evidence="7" type="ORF">I0Q91_10755</name>
</gene>
<sequence>MTEKLDKDKLSFEEAIDKLDAIVRELDSDLLSLDEAMDKFNEGLKLIKFCQEELDQAEGKLEQIVKEDGEFNKIISFDLPGEDNNKQEDD</sequence>
<dbReference type="EMBL" id="JADPIE010000006">
    <property type="protein sequence ID" value="MBF8437564.1"/>
    <property type="molecule type" value="Genomic_DNA"/>
</dbReference>
<proteinExistence type="inferred from homology"/>
<dbReference type="GO" id="GO:0006308">
    <property type="term" value="P:DNA catabolic process"/>
    <property type="evidence" value="ECO:0007669"/>
    <property type="project" value="UniProtKB-UniRule"/>
</dbReference>
<comment type="similarity">
    <text evidence="1 6">Belongs to the XseB family.</text>
</comment>
<name>A0A931FAF8_9FIRM</name>
<dbReference type="Pfam" id="PF02609">
    <property type="entry name" value="Exonuc_VII_S"/>
    <property type="match status" value="1"/>
</dbReference>
<dbReference type="PANTHER" id="PTHR34137">
    <property type="entry name" value="EXODEOXYRIBONUCLEASE 7 SMALL SUBUNIT"/>
    <property type="match status" value="1"/>
</dbReference>
<keyword evidence="2 6" id="KW-0963">Cytoplasm</keyword>
<dbReference type="Gene3D" id="1.10.287.1040">
    <property type="entry name" value="Exonuclease VII, small subunit"/>
    <property type="match status" value="1"/>
</dbReference>
<dbReference type="NCBIfam" id="TIGR01280">
    <property type="entry name" value="xseB"/>
    <property type="match status" value="1"/>
</dbReference>
<dbReference type="SUPFAM" id="SSF116842">
    <property type="entry name" value="XseB-like"/>
    <property type="match status" value="1"/>
</dbReference>
<evidence type="ECO:0000313" key="7">
    <source>
        <dbReference type="EMBL" id="MBF8437564.1"/>
    </source>
</evidence>
<evidence type="ECO:0000256" key="5">
    <source>
        <dbReference type="ARBA" id="ARBA00022839"/>
    </source>
</evidence>